<dbReference type="Proteomes" id="UP000199569">
    <property type="component" value="Unassembled WGS sequence"/>
</dbReference>
<dbReference type="STRING" id="549386.SAMN02927923_00507"/>
<dbReference type="EMBL" id="FMVJ01000002">
    <property type="protein sequence ID" value="SCX99455.1"/>
    <property type="molecule type" value="Genomic_DNA"/>
</dbReference>
<keyword evidence="1" id="KW-0472">Membrane</keyword>
<reference evidence="2 3" key="1">
    <citation type="submission" date="2016-10" db="EMBL/GenBank/DDBJ databases">
        <authorList>
            <person name="de Groot N.N."/>
        </authorList>
    </citation>
    <scope>NUCLEOTIDE SEQUENCE [LARGE SCALE GENOMIC DNA]</scope>
    <source>
        <strain evidence="2 3">CGMCC 1.7666</strain>
    </source>
</reference>
<keyword evidence="3" id="KW-1185">Reference proteome</keyword>
<name>A0A1G5CAE4_9HYPH</name>
<dbReference type="OrthoDB" id="9996349at2"/>
<evidence type="ECO:0000256" key="1">
    <source>
        <dbReference type="SAM" id="Phobius"/>
    </source>
</evidence>
<dbReference type="RefSeq" id="WP_091129305.1">
    <property type="nucleotide sequence ID" value="NZ_FMVJ01000002.1"/>
</dbReference>
<evidence type="ECO:0000313" key="2">
    <source>
        <dbReference type="EMBL" id="SCX99455.1"/>
    </source>
</evidence>
<sequence>MRLRIGMSHIAYLALLVVSLGATSYVAYSIVGFLGVGILGLIVGLIALTVELERGRPIVHGQAASLYIQFMAAEERMSSAEKAARRAEIESAALPLLMAKIVSAGLILIGFGLFFVFQRGA</sequence>
<protein>
    <submittedName>
        <fullName evidence="2">Uncharacterized protein</fullName>
    </submittedName>
</protein>
<keyword evidence="1" id="KW-0812">Transmembrane</keyword>
<accession>A0A1G5CAE4</accession>
<keyword evidence="1" id="KW-1133">Transmembrane helix</keyword>
<evidence type="ECO:0000313" key="3">
    <source>
        <dbReference type="Proteomes" id="UP000199569"/>
    </source>
</evidence>
<organism evidence="2 3">
    <name type="scientific">Microvirga guangxiensis</name>
    <dbReference type="NCBI Taxonomy" id="549386"/>
    <lineage>
        <taxon>Bacteria</taxon>
        <taxon>Pseudomonadati</taxon>
        <taxon>Pseudomonadota</taxon>
        <taxon>Alphaproteobacteria</taxon>
        <taxon>Hyphomicrobiales</taxon>
        <taxon>Methylobacteriaceae</taxon>
        <taxon>Microvirga</taxon>
    </lineage>
</organism>
<feature type="transmembrane region" description="Helical" evidence="1">
    <location>
        <begin position="92"/>
        <end position="117"/>
    </location>
</feature>
<gene>
    <name evidence="2" type="ORF">SAMN02927923_00507</name>
</gene>
<feature type="transmembrane region" description="Helical" evidence="1">
    <location>
        <begin position="31"/>
        <end position="50"/>
    </location>
</feature>
<dbReference type="AlphaFoldDB" id="A0A1G5CAE4"/>
<proteinExistence type="predicted"/>